<dbReference type="AlphaFoldDB" id="A0A7C9JF40"/>
<dbReference type="Pfam" id="PF01384">
    <property type="entry name" value="PHO4"/>
    <property type="match status" value="1"/>
</dbReference>
<keyword evidence="4 6" id="KW-1133">Transmembrane helix</keyword>
<dbReference type="PANTHER" id="PTHR11101">
    <property type="entry name" value="PHOSPHATE TRANSPORTER"/>
    <property type="match status" value="1"/>
</dbReference>
<feature type="transmembrane region" description="Helical" evidence="6">
    <location>
        <begin position="218"/>
        <end position="240"/>
    </location>
</feature>
<dbReference type="PANTHER" id="PTHR11101:SF54">
    <property type="entry name" value="LOW-AFFINITY INORGANIC PHOSPHATE TRANSPORTER-RELATED"/>
    <property type="match status" value="1"/>
</dbReference>
<evidence type="ECO:0000256" key="1">
    <source>
        <dbReference type="ARBA" id="ARBA00004141"/>
    </source>
</evidence>
<dbReference type="GO" id="GO:0016020">
    <property type="term" value="C:membrane"/>
    <property type="evidence" value="ECO:0007669"/>
    <property type="project" value="UniProtKB-SubCell"/>
</dbReference>
<evidence type="ECO:0000313" key="8">
    <source>
        <dbReference type="Proteomes" id="UP000479526"/>
    </source>
</evidence>
<evidence type="ECO:0000256" key="6">
    <source>
        <dbReference type="RuleBase" id="RU363058"/>
    </source>
</evidence>
<evidence type="ECO:0000256" key="2">
    <source>
        <dbReference type="ARBA" id="ARBA00022448"/>
    </source>
</evidence>
<name>A0A7C9JF40_9ACTN</name>
<evidence type="ECO:0000256" key="4">
    <source>
        <dbReference type="ARBA" id="ARBA00022989"/>
    </source>
</evidence>
<feature type="transmembrane region" description="Helical" evidence="6">
    <location>
        <begin position="135"/>
        <end position="158"/>
    </location>
</feature>
<feature type="transmembrane region" description="Helical" evidence="6">
    <location>
        <begin position="105"/>
        <end position="123"/>
    </location>
</feature>
<keyword evidence="8" id="KW-1185">Reference proteome</keyword>
<evidence type="ECO:0000313" key="7">
    <source>
        <dbReference type="EMBL" id="NAS25744.1"/>
    </source>
</evidence>
<feature type="transmembrane region" description="Helical" evidence="6">
    <location>
        <begin position="44"/>
        <end position="64"/>
    </location>
</feature>
<proteinExistence type="inferred from homology"/>
<protein>
    <recommendedName>
        <fullName evidence="6">Phosphate transporter</fullName>
    </recommendedName>
</protein>
<keyword evidence="2 6" id="KW-0813">Transport</keyword>
<feature type="transmembrane region" description="Helical" evidence="6">
    <location>
        <begin position="334"/>
        <end position="354"/>
    </location>
</feature>
<dbReference type="GO" id="GO:0005315">
    <property type="term" value="F:phosphate transmembrane transporter activity"/>
    <property type="evidence" value="ECO:0007669"/>
    <property type="project" value="InterPro"/>
</dbReference>
<feature type="transmembrane region" description="Helical" evidence="6">
    <location>
        <begin position="76"/>
        <end position="99"/>
    </location>
</feature>
<dbReference type="Proteomes" id="UP000479526">
    <property type="component" value="Unassembled WGS sequence"/>
</dbReference>
<keyword evidence="5 6" id="KW-0472">Membrane</keyword>
<gene>
    <name evidence="7" type="ORF">GT755_29195</name>
</gene>
<feature type="transmembrane region" description="Helical" evidence="6">
    <location>
        <begin position="307"/>
        <end position="328"/>
    </location>
</feature>
<evidence type="ECO:0000256" key="3">
    <source>
        <dbReference type="ARBA" id="ARBA00022692"/>
    </source>
</evidence>
<sequence length="378" mass="38327">MDVDTLLLAVVVATALTFDFTNGFHDTANAMATSIATGALQPKAAVTLSAVLNFAGAFLSLEVAATIATGIVETGAITLTVVFAGLVGGLAWNLVTWYFGIPSSSSHALIGGVVGATLIAAGMSAVKAGEIVGRVLLPAVLAPLTAIAVAALGTWLVYRITRSVPERMRERGFRFGQIGSASLVSLAHGTNDAQKTMGVITLAMIAAGTLTEDAGTPLWVIVSSALAIALGTYVGGWRVIRTLGKGLTDIETPQGFAAESSSAAVIFVSSHFGFPLSTTHVCTGSVVGAGVGRRTARVRWGLAGRMALAWLITLPAAGAVGALAWAAADLIGGAAGVGVVFAAMLLLSGLLFLAARRRPIHAGNVNDEWTGGLAPARP</sequence>
<keyword evidence="3 6" id="KW-0812">Transmembrane</keyword>
<evidence type="ECO:0000256" key="5">
    <source>
        <dbReference type="ARBA" id="ARBA00023136"/>
    </source>
</evidence>
<comment type="similarity">
    <text evidence="6">Belongs to the inorganic phosphate transporter (PiT) (TC 2.A.20) family.</text>
</comment>
<dbReference type="GO" id="GO:0035435">
    <property type="term" value="P:phosphate ion transmembrane transport"/>
    <property type="evidence" value="ECO:0007669"/>
    <property type="project" value="TreeGrafter"/>
</dbReference>
<keyword evidence="6" id="KW-0592">Phosphate transport</keyword>
<organism evidence="7 8">
    <name type="scientific">Herbidospora solisilvae</name>
    <dbReference type="NCBI Taxonomy" id="2696284"/>
    <lineage>
        <taxon>Bacteria</taxon>
        <taxon>Bacillati</taxon>
        <taxon>Actinomycetota</taxon>
        <taxon>Actinomycetes</taxon>
        <taxon>Streptosporangiales</taxon>
        <taxon>Streptosporangiaceae</taxon>
        <taxon>Herbidospora</taxon>
    </lineage>
</organism>
<dbReference type="EMBL" id="WXEW01000009">
    <property type="protein sequence ID" value="NAS25744.1"/>
    <property type="molecule type" value="Genomic_DNA"/>
</dbReference>
<reference evidence="7 8" key="1">
    <citation type="submission" date="2020-01" db="EMBL/GenBank/DDBJ databases">
        <title>Herbidospora sp. NEAU-GS84 nov., a novel actinomycete isolated from soil.</title>
        <authorList>
            <person name="Han L."/>
        </authorList>
    </citation>
    <scope>NUCLEOTIDE SEQUENCE [LARGE SCALE GENOMIC DNA]</scope>
    <source>
        <strain evidence="7 8">NEAU-GS84</strain>
    </source>
</reference>
<comment type="subcellular location">
    <subcellularLocation>
        <location evidence="1 6">Membrane</location>
        <topology evidence="1 6">Multi-pass membrane protein</topology>
    </subcellularLocation>
</comment>
<comment type="caution">
    <text evidence="7">The sequence shown here is derived from an EMBL/GenBank/DDBJ whole genome shotgun (WGS) entry which is preliminary data.</text>
</comment>
<accession>A0A7C9JF40</accession>
<dbReference type="RefSeq" id="WP_161482782.1">
    <property type="nucleotide sequence ID" value="NZ_WXEW01000009.1"/>
</dbReference>
<dbReference type="InterPro" id="IPR001204">
    <property type="entry name" value="Phos_transporter"/>
</dbReference>